<dbReference type="InterPro" id="IPR036365">
    <property type="entry name" value="PGBD-like_sf"/>
</dbReference>
<dbReference type="GO" id="GO:0008233">
    <property type="term" value="F:peptidase activity"/>
    <property type="evidence" value="ECO:0007669"/>
    <property type="project" value="InterPro"/>
</dbReference>
<protein>
    <recommendedName>
        <fullName evidence="5">Peptidoglycan-binding protein</fullName>
    </recommendedName>
</protein>
<organism evidence="3 4">
    <name type="scientific">Rhabdobacter roseus</name>
    <dbReference type="NCBI Taxonomy" id="1655419"/>
    <lineage>
        <taxon>Bacteria</taxon>
        <taxon>Pseudomonadati</taxon>
        <taxon>Bacteroidota</taxon>
        <taxon>Cytophagia</taxon>
        <taxon>Cytophagales</taxon>
        <taxon>Cytophagaceae</taxon>
        <taxon>Rhabdobacter</taxon>
    </lineage>
</organism>
<dbReference type="Pfam" id="PF01471">
    <property type="entry name" value="PG_binding_1"/>
    <property type="match status" value="1"/>
</dbReference>
<keyword evidence="4" id="KW-1185">Reference proteome</keyword>
<gene>
    <name evidence="3" type="ORF">HNQ92_001058</name>
</gene>
<dbReference type="Gene3D" id="1.10.101.10">
    <property type="entry name" value="PGBD-like superfamily/PGBD"/>
    <property type="match status" value="1"/>
</dbReference>
<evidence type="ECO:0000313" key="3">
    <source>
        <dbReference type="EMBL" id="MBB5282932.1"/>
    </source>
</evidence>
<dbReference type="AlphaFoldDB" id="A0A840TN14"/>
<dbReference type="InterPro" id="IPR002477">
    <property type="entry name" value="Peptidoglycan-bd-like"/>
</dbReference>
<dbReference type="RefSeq" id="WP_184171901.1">
    <property type="nucleotide sequence ID" value="NZ_JACHGF010000002.1"/>
</dbReference>
<evidence type="ECO:0000259" key="1">
    <source>
        <dbReference type="Pfam" id="PF01471"/>
    </source>
</evidence>
<dbReference type="SUPFAM" id="SSF55166">
    <property type="entry name" value="Hedgehog/DD-peptidase"/>
    <property type="match status" value="1"/>
</dbReference>
<reference evidence="3 4" key="1">
    <citation type="submission" date="2020-08" db="EMBL/GenBank/DDBJ databases">
        <title>Genomic Encyclopedia of Type Strains, Phase IV (KMG-IV): sequencing the most valuable type-strain genomes for metagenomic binning, comparative biology and taxonomic classification.</title>
        <authorList>
            <person name="Goeker M."/>
        </authorList>
    </citation>
    <scope>NUCLEOTIDE SEQUENCE [LARGE SCALE GENOMIC DNA]</scope>
    <source>
        <strain evidence="3 4">DSM 105074</strain>
    </source>
</reference>
<name>A0A840TN14_9BACT</name>
<evidence type="ECO:0000313" key="4">
    <source>
        <dbReference type="Proteomes" id="UP000557307"/>
    </source>
</evidence>
<dbReference type="EMBL" id="JACHGF010000002">
    <property type="protein sequence ID" value="MBB5282932.1"/>
    <property type="molecule type" value="Genomic_DNA"/>
</dbReference>
<dbReference type="Pfam" id="PF13539">
    <property type="entry name" value="Peptidase_M15_4"/>
    <property type="match status" value="1"/>
</dbReference>
<feature type="domain" description="Peptidoglycan binding-like" evidence="1">
    <location>
        <begin position="9"/>
        <end position="59"/>
    </location>
</feature>
<comment type="caution">
    <text evidence="3">The sequence shown here is derived from an EMBL/GenBank/DDBJ whole genome shotgun (WGS) entry which is preliminary data.</text>
</comment>
<dbReference type="SUPFAM" id="SSF47090">
    <property type="entry name" value="PGBD-like"/>
    <property type="match status" value="1"/>
</dbReference>
<evidence type="ECO:0008006" key="5">
    <source>
        <dbReference type="Google" id="ProtNLM"/>
    </source>
</evidence>
<dbReference type="InterPro" id="IPR039561">
    <property type="entry name" value="Peptidase_M15C"/>
</dbReference>
<dbReference type="InterPro" id="IPR036366">
    <property type="entry name" value="PGBDSf"/>
</dbReference>
<feature type="domain" description="Peptidase M15C" evidence="2">
    <location>
        <begin position="189"/>
        <end position="253"/>
    </location>
</feature>
<accession>A0A840TN14</accession>
<evidence type="ECO:0000259" key="2">
    <source>
        <dbReference type="Pfam" id="PF13539"/>
    </source>
</evidence>
<dbReference type="Gene3D" id="3.30.1380.10">
    <property type="match status" value="1"/>
</dbReference>
<dbReference type="Proteomes" id="UP000557307">
    <property type="component" value="Unassembled WGS sequence"/>
</dbReference>
<proteinExistence type="predicted"/>
<sequence length="258" mass="29100">MNVLKLGSTGNDVKKWQYFLTGQGFYLGAISGAFDENTFEATKNFQGKYGLNPDGKVGNFSVGQAMLLGFGLLADEEKDITSDAFPPKPNFRPLASNEERQKLFGRIEYISEPKPDNPENIKIINNWERDNIIKVNVKQLKQIKGTETVYFHKKCANQLVALFDDWEKNNLLHHILTWDGAYNPRFVRGSKSDLSNHTFGTAFDINYAWNKLGAVPALVGQKGSVRELVELAHQHGFYWGGHFTRRDGMHFEVAAIVG</sequence>
<dbReference type="InterPro" id="IPR009045">
    <property type="entry name" value="Zn_M74/Hedgehog-like"/>
</dbReference>